<dbReference type="InterPro" id="IPR006169">
    <property type="entry name" value="GTP1_OBG_dom"/>
</dbReference>
<keyword evidence="5" id="KW-0963">Cytoplasm</keyword>
<dbReference type="InterPro" id="IPR006073">
    <property type="entry name" value="GTP-bd"/>
</dbReference>
<dbReference type="NCBIfam" id="NF008956">
    <property type="entry name" value="PRK12299.1"/>
    <property type="match status" value="1"/>
</dbReference>
<dbReference type="EC" id="3.6.5.-" evidence="5"/>
<dbReference type="CDD" id="cd01898">
    <property type="entry name" value="Obg"/>
    <property type="match status" value="1"/>
</dbReference>
<feature type="binding site" evidence="5">
    <location>
        <begin position="190"/>
        <end position="194"/>
    </location>
    <ligand>
        <name>GTP</name>
        <dbReference type="ChEBI" id="CHEBI:37565"/>
    </ligand>
</feature>
<evidence type="ECO:0000256" key="6">
    <source>
        <dbReference type="SAM" id="MobiDB-lite"/>
    </source>
</evidence>
<comment type="subunit">
    <text evidence="5">Monomer.</text>
</comment>
<organism evidence="9 10">
    <name type="scientific">Nitrospina watsonii</name>
    <dbReference type="NCBI Taxonomy" id="1323948"/>
    <lineage>
        <taxon>Bacteria</taxon>
        <taxon>Pseudomonadati</taxon>
        <taxon>Nitrospinota/Tectimicrobiota group</taxon>
        <taxon>Nitrospinota</taxon>
        <taxon>Nitrospinia</taxon>
        <taxon>Nitrospinales</taxon>
        <taxon>Nitrospinaceae</taxon>
        <taxon>Nitrospina</taxon>
    </lineage>
</organism>
<protein>
    <recommendedName>
        <fullName evidence="5">GTPase Obg</fullName>
        <ecNumber evidence="5">3.6.5.-</ecNumber>
    </recommendedName>
    <alternativeName>
        <fullName evidence="5">GTP-binding protein Obg</fullName>
    </alternativeName>
</protein>
<dbReference type="Gene3D" id="2.70.210.12">
    <property type="entry name" value="GTP1/OBG domain"/>
    <property type="match status" value="1"/>
</dbReference>
<keyword evidence="5" id="KW-0479">Metal-binding</keyword>
<feature type="domain" description="Obg" evidence="8">
    <location>
        <begin position="1"/>
        <end position="158"/>
    </location>
</feature>
<dbReference type="PROSITE" id="PS51883">
    <property type="entry name" value="OBG"/>
    <property type="match status" value="1"/>
</dbReference>
<dbReference type="InterPro" id="IPR006074">
    <property type="entry name" value="GTP1-OBG_CS"/>
</dbReference>
<dbReference type="PIRSF" id="PIRSF002401">
    <property type="entry name" value="GTP_bd_Obg/CgtA"/>
    <property type="match status" value="1"/>
</dbReference>
<evidence type="ECO:0000259" key="8">
    <source>
        <dbReference type="PROSITE" id="PS51883"/>
    </source>
</evidence>
<dbReference type="PROSITE" id="PS00905">
    <property type="entry name" value="GTP1_OBG"/>
    <property type="match status" value="1"/>
</dbReference>
<evidence type="ECO:0000256" key="5">
    <source>
        <dbReference type="HAMAP-Rule" id="MF_01454"/>
    </source>
</evidence>
<name>A0ABM9HBT6_9BACT</name>
<dbReference type="HAMAP" id="MF_01454">
    <property type="entry name" value="GTPase_Obg"/>
    <property type="match status" value="1"/>
</dbReference>
<comment type="cofactor">
    <cofactor evidence="5">
        <name>Mg(2+)</name>
        <dbReference type="ChEBI" id="CHEBI:18420"/>
    </cofactor>
</comment>
<keyword evidence="2 5" id="KW-0547">Nucleotide-binding</keyword>
<dbReference type="PANTHER" id="PTHR11702">
    <property type="entry name" value="DEVELOPMENTALLY REGULATED GTP-BINDING PROTEIN-RELATED"/>
    <property type="match status" value="1"/>
</dbReference>
<keyword evidence="4 5" id="KW-0342">GTP-binding</keyword>
<feature type="domain" description="OBG-type G" evidence="7">
    <location>
        <begin position="159"/>
        <end position="330"/>
    </location>
</feature>
<dbReference type="NCBIfam" id="NF008955">
    <property type="entry name" value="PRK12297.1"/>
    <property type="match status" value="1"/>
</dbReference>
<dbReference type="SUPFAM" id="SSF52540">
    <property type="entry name" value="P-loop containing nucleoside triphosphate hydrolases"/>
    <property type="match status" value="1"/>
</dbReference>
<dbReference type="Gene3D" id="3.40.50.300">
    <property type="entry name" value="P-loop containing nucleotide triphosphate hydrolases"/>
    <property type="match status" value="1"/>
</dbReference>
<evidence type="ECO:0000313" key="9">
    <source>
        <dbReference type="EMBL" id="CAI2717639.1"/>
    </source>
</evidence>
<evidence type="ECO:0000256" key="1">
    <source>
        <dbReference type="ARBA" id="ARBA00007699"/>
    </source>
</evidence>
<dbReference type="InterPro" id="IPR031167">
    <property type="entry name" value="G_OBG"/>
</dbReference>
<dbReference type="SUPFAM" id="SSF82051">
    <property type="entry name" value="Obg GTP-binding protein N-terminal domain"/>
    <property type="match status" value="1"/>
</dbReference>
<comment type="function">
    <text evidence="5">An essential GTPase which binds GTP, GDP and possibly (p)ppGpp with moderate affinity, with high nucleotide exchange rates and a fairly low GTP hydrolysis rate. Plays a role in control of the cell cycle, stress response, ribosome biogenesis and in those bacteria that undergo differentiation, in morphogenesis control.</text>
</comment>
<reference evidence="9 10" key="1">
    <citation type="submission" date="2022-09" db="EMBL/GenBank/DDBJ databases">
        <authorList>
            <person name="Kop L."/>
        </authorList>
    </citation>
    <scope>NUCLEOTIDE SEQUENCE [LARGE SCALE GENOMIC DNA]</scope>
    <source>
        <strain evidence="9 10">347</strain>
    </source>
</reference>
<feature type="binding site" evidence="5">
    <location>
        <position position="172"/>
    </location>
    <ligand>
        <name>Mg(2+)</name>
        <dbReference type="ChEBI" id="CHEBI:18420"/>
    </ligand>
</feature>
<keyword evidence="3 5" id="KW-0460">Magnesium</keyword>
<evidence type="ECO:0000256" key="3">
    <source>
        <dbReference type="ARBA" id="ARBA00022842"/>
    </source>
</evidence>
<dbReference type="InterPro" id="IPR027417">
    <property type="entry name" value="P-loop_NTPase"/>
</dbReference>
<gene>
    <name evidence="9" type="primary">obgE</name>
    <name evidence="5" type="synonym">obg</name>
    <name evidence="9" type="ORF">NSPWAT_0780</name>
</gene>
<feature type="binding site" evidence="5">
    <location>
        <position position="192"/>
    </location>
    <ligand>
        <name>Mg(2+)</name>
        <dbReference type="ChEBI" id="CHEBI:18420"/>
    </ligand>
</feature>
<feature type="binding site" evidence="5">
    <location>
        <begin position="212"/>
        <end position="215"/>
    </location>
    <ligand>
        <name>GTP</name>
        <dbReference type="ChEBI" id="CHEBI:37565"/>
    </ligand>
</feature>
<feature type="binding site" evidence="5">
    <location>
        <begin position="282"/>
        <end position="285"/>
    </location>
    <ligand>
        <name>GTP</name>
        <dbReference type="ChEBI" id="CHEBI:37565"/>
    </ligand>
</feature>
<dbReference type="NCBIfam" id="NF008954">
    <property type="entry name" value="PRK12296.1"/>
    <property type="match status" value="1"/>
</dbReference>
<comment type="similarity">
    <text evidence="1 5">Belongs to the TRAFAC class OBG-HflX-like GTPase superfamily. OBG GTPase family.</text>
</comment>
<feature type="region of interest" description="Disordered" evidence="6">
    <location>
        <begin position="333"/>
        <end position="356"/>
    </location>
</feature>
<feature type="binding site" evidence="5">
    <location>
        <begin position="311"/>
        <end position="313"/>
    </location>
    <ligand>
        <name>GTP</name>
        <dbReference type="ChEBI" id="CHEBI:37565"/>
    </ligand>
</feature>
<dbReference type="Pfam" id="PF01018">
    <property type="entry name" value="GTP1_OBG"/>
    <property type="match status" value="1"/>
</dbReference>
<dbReference type="PRINTS" id="PR00326">
    <property type="entry name" value="GTP1OBG"/>
</dbReference>
<dbReference type="InterPro" id="IPR036726">
    <property type="entry name" value="GTP1_OBG_dom_sf"/>
</dbReference>
<comment type="subcellular location">
    <subcellularLocation>
        <location evidence="5">Cytoplasm</location>
    </subcellularLocation>
</comment>
<dbReference type="NCBIfam" id="TIGR02729">
    <property type="entry name" value="Obg_CgtA"/>
    <property type="match status" value="1"/>
</dbReference>
<dbReference type="InterPro" id="IPR045086">
    <property type="entry name" value="OBG_GTPase"/>
</dbReference>
<dbReference type="PROSITE" id="PS51710">
    <property type="entry name" value="G_OBG"/>
    <property type="match status" value="1"/>
</dbReference>
<dbReference type="EMBL" id="OX336137">
    <property type="protein sequence ID" value="CAI2717639.1"/>
    <property type="molecule type" value="Genomic_DNA"/>
</dbReference>
<dbReference type="PANTHER" id="PTHR11702:SF31">
    <property type="entry name" value="MITOCHONDRIAL RIBOSOME-ASSOCIATED GTPASE 2"/>
    <property type="match status" value="1"/>
</dbReference>
<dbReference type="Proteomes" id="UP001157733">
    <property type="component" value="Chromosome"/>
</dbReference>
<keyword evidence="10" id="KW-1185">Reference proteome</keyword>
<proteinExistence type="inferred from homology"/>
<accession>A0ABM9HBT6</accession>
<keyword evidence="5" id="KW-0378">Hydrolase</keyword>
<dbReference type="Pfam" id="PF01926">
    <property type="entry name" value="MMR_HSR1"/>
    <property type="match status" value="1"/>
</dbReference>
<evidence type="ECO:0000259" key="7">
    <source>
        <dbReference type="PROSITE" id="PS51710"/>
    </source>
</evidence>
<feature type="binding site" evidence="5">
    <location>
        <begin position="165"/>
        <end position="172"/>
    </location>
    <ligand>
        <name>GTP</name>
        <dbReference type="ChEBI" id="CHEBI:37565"/>
    </ligand>
</feature>
<feature type="region of interest" description="Disordered" evidence="6">
    <location>
        <begin position="126"/>
        <end position="145"/>
    </location>
</feature>
<evidence type="ECO:0000256" key="2">
    <source>
        <dbReference type="ARBA" id="ARBA00022741"/>
    </source>
</evidence>
<evidence type="ECO:0000256" key="4">
    <source>
        <dbReference type="ARBA" id="ARBA00023134"/>
    </source>
</evidence>
<sequence length="356" mass="38685">MFVDQVKITVRAGNGGDGCCSFRREKYIPRGGPDGGDGGRGGDVTLLAVSNLTTLLDLRYQQLYRAEHGRPGSGNLRSGKSGQNLIVRVPMGTVVKDFETGEVLADLTEEFQEYVAAKGGRGGFGNDHYKSSVNRAPRRADSGTPGEARVLRVELKLLADVGIIGFPNAGKSTLISKISNARPKIADYPFTTLVPNLGLVRVDDYHSFVAADIPGLIEGAHEGKGLGTRFLKHTERTRVIVHLLDFSALSERDPIEDHETIQNELKAFSEELYGKPQILVASKIDHPEAEEKFERYRERLEAINPDLLSISSVTGKGIPDLIHQTYRLLQAQAPLPDVSPAEGASDESVVGEDDAE</sequence>
<dbReference type="InterPro" id="IPR014100">
    <property type="entry name" value="GTP-bd_Obg/CgtA"/>
</dbReference>
<dbReference type="RefSeq" id="WP_282010565.1">
    <property type="nucleotide sequence ID" value="NZ_OX336137.1"/>
</dbReference>
<evidence type="ECO:0000313" key="10">
    <source>
        <dbReference type="Proteomes" id="UP001157733"/>
    </source>
</evidence>